<reference evidence="2 3" key="2">
    <citation type="journal article" date="1996" name="DNA Res.">
        <title>Sequence analysis of the genome of the unicellular cyanobacterium Synechocystis sp. strain PCC6803. II. Sequence determination of the entire genome and assignment of potential protein-coding regions.</title>
        <authorList>
            <person name="Kaneko T."/>
            <person name="Sato S."/>
            <person name="Kotani H."/>
            <person name="Tanaka A."/>
            <person name="Asamizu E."/>
            <person name="Nakamura Y."/>
            <person name="Miyajima N."/>
            <person name="Hirosawa M."/>
            <person name="Sugiura M."/>
            <person name="Sasamoto S."/>
            <person name="Kimura T."/>
            <person name="Hosouchi T."/>
            <person name="Matsuno A."/>
            <person name="Muraki A."/>
            <person name="Nakazaki N."/>
            <person name="Naruo K."/>
            <person name="Okumura S."/>
            <person name="Shimpo S."/>
            <person name="Takeuchi C."/>
            <person name="Wada T."/>
            <person name="Watanabe A."/>
            <person name="Yamada M."/>
            <person name="Yasuda M."/>
            <person name="Tabata S."/>
        </authorList>
    </citation>
    <scope>NUCLEOTIDE SEQUENCE [LARGE SCALE GENOMIC DNA]</scope>
    <source>
        <strain evidence="3">ATCC 27184 / PCC 6803 / Kazusa</strain>
    </source>
</reference>
<dbReference type="eggNOG" id="COG0463">
    <property type="taxonomic scope" value="Bacteria"/>
</dbReference>
<evidence type="ECO:0000259" key="1">
    <source>
        <dbReference type="Pfam" id="PF00535"/>
    </source>
</evidence>
<dbReference type="InterPro" id="IPR029044">
    <property type="entry name" value="Nucleotide-diphossugar_trans"/>
</dbReference>
<evidence type="ECO:0000313" key="3">
    <source>
        <dbReference type="Proteomes" id="UP000001425"/>
    </source>
</evidence>
<dbReference type="IntAct" id="P72906">
    <property type="interactions" value="1"/>
</dbReference>
<dbReference type="CDD" id="cd00761">
    <property type="entry name" value="Glyco_tranf_GTA_type"/>
    <property type="match status" value="1"/>
</dbReference>
<sequence length="285" mass="33161">MVNQQEEINLSVALVTRNRPDSLERCLKSLRDQKVQPFEVVVSDDSDDLYKSSTKEIAQKWGCRYIDGPKRGLYANRNYVALACYGTHIRTMDDDHEFPEQHIEVCLNAIQSDPSSIWIIGEYSPTSSIENAPHPCPGQLHPRGFSFYPKDTQNCWAIADGASIYPKKIFASGLRFVEYYKFGASYLEWGSRLYYLSYRIRHLDSTYIIHHFNPKARSFSDQEMDQSSRFFAMLCHSFLYQSTFKNKCLFSYEILKQFILDPKLTIKCIINSWSNFELFSRSFCA</sequence>
<dbReference type="Proteomes" id="UP000001425">
    <property type="component" value="Chromosome"/>
</dbReference>
<evidence type="ECO:0000313" key="2">
    <source>
        <dbReference type="EMBL" id="BAA16922.1"/>
    </source>
</evidence>
<dbReference type="AlphaFoldDB" id="P72906"/>
<dbReference type="EnsemblBacteria" id="BAA16922">
    <property type="protein sequence ID" value="BAA16922"/>
    <property type="gene ID" value="BAA16922"/>
</dbReference>
<dbReference type="GO" id="GO:0016757">
    <property type="term" value="F:glycosyltransferase activity"/>
    <property type="evidence" value="ECO:0000318"/>
    <property type="project" value="GO_Central"/>
</dbReference>
<feature type="domain" description="Glycosyltransferase 2-like" evidence="1">
    <location>
        <begin position="11"/>
        <end position="170"/>
    </location>
</feature>
<dbReference type="PIR" id="S74771">
    <property type="entry name" value="S74771"/>
</dbReference>
<dbReference type="STRING" id="1148.gene:10497782"/>
<dbReference type="InterPro" id="IPR001173">
    <property type="entry name" value="Glyco_trans_2-like"/>
</dbReference>
<dbReference type="SUPFAM" id="SSF53448">
    <property type="entry name" value="Nucleotide-diphospho-sugar transferases"/>
    <property type="match status" value="1"/>
</dbReference>
<dbReference type="SMR" id="P72906"/>
<keyword evidence="3" id="KW-1185">Reference proteome</keyword>
<organism evidence="2 3">
    <name type="scientific">Synechocystis sp. (strain ATCC 27184 / PCC 6803 / Kazusa)</name>
    <dbReference type="NCBI Taxonomy" id="1111708"/>
    <lineage>
        <taxon>Bacteria</taxon>
        <taxon>Bacillati</taxon>
        <taxon>Cyanobacteriota</taxon>
        <taxon>Cyanophyceae</taxon>
        <taxon>Synechococcales</taxon>
        <taxon>Merismopediaceae</taxon>
        <taxon>Synechocystis</taxon>
    </lineage>
</organism>
<gene>
    <name evidence="2" type="ordered locus">slr1070</name>
</gene>
<dbReference type="Gene3D" id="3.90.550.10">
    <property type="entry name" value="Spore Coat Polysaccharide Biosynthesis Protein SpsA, Chain A"/>
    <property type="match status" value="1"/>
</dbReference>
<dbReference type="EMBL" id="BA000022">
    <property type="protein sequence ID" value="BAA16922.1"/>
    <property type="molecule type" value="Genomic_DNA"/>
</dbReference>
<dbReference type="KEGG" id="syn:slr1070"/>
<dbReference type="PANTHER" id="PTHR22916">
    <property type="entry name" value="GLYCOSYLTRANSFERASE"/>
    <property type="match status" value="1"/>
</dbReference>
<dbReference type="Pfam" id="PF00535">
    <property type="entry name" value="Glycos_transf_2"/>
    <property type="match status" value="1"/>
</dbReference>
<dbReference type="PANTHER" id="PTHR22916:SF3">
    <property type="entry name" value="UDP-GLCNAC:BETAGAL BETA-1,3-N-ACETYLGLUCOSAMINYLTRANSFERASE-LIKE PROTEIN 1"/>
    <property type="match status" value="1"/>
</dbReference>
<protein>
    <submittedName>
        <fullName evidence="2">Slr1070 protein</fullName>
    </submittedName>
</protein>
<accession>P72906</accession>
<dbReference type="PaxDb" id="1148-1651996"/>
<dbReference type="CAZy" id="GT2">
    <property type="family name" value="Glycosyltransferase Family 2"/>
</dbReference>
<dbReference type="GO" id="GO:0016758">
    <property type="term" value="F:hexosyltransferase activity"/>
    <property type="evidence" value="ECO:0007669"/>
    <property type="project" value="UniProtKB-ARBA"/>
</dbReference>
<name>P72906_SYNY3</name>
<dbReference type="InParanoid" id="P72906"/>
<reference evidence="2 3" key="1">
    <citation type="journal article" date="1995" name="DNA Res.">
        <title>Sequence analysis of the genome of the unicellular cyanobacterium Synechocystis sp. strain PCC6803. I. Sequence features in the 1 Mb region from map positions 64% to 92% of the genome.</title>
        <authorList>
            <person name="Kaneko T."/>
            <person name="Tanaka A."/>
            <person name="Sato S."/>
            <person name="Kotani H."/>
            <person name="Sazuka T."/>
            <person name="Miyajima N."/>
            <person name="Sugiura M."/>
            <person name="Tabata S."/>
        </authorList>
    </citation>
    <scope>NUCLEOTIDE SEQUENCE [LARGE SCALE GENOMIC DNA]</scope>
    <source>
        <strain evidence="3">ATCC 27184 / PCC 6803 / Kazusa</strain>
    </source>
</reference>
<proteinExistence type="predicted"/>